<dbReference type="OrthoDB" id="4382237at2"/>
<evidence type="ECO:0000259" key="2">
    <source>
        <dbReference type="Pfam" id="PF19701"/>
    </source>
</evidence>
<name>A0A3G8JL99_9ACTN</name>
<proteinExistence type="predicted"/>
<sequence length="248" mass="26528">MWGFVVLIVLVAVPLLIWQVVSPRGVWRATEAWKFRDPDANEPSDEAYAMKSVGAVMSIIALIVAVVVIASLQTHTGRHAASEPTESSVPYTAPAMPPARDLGPGTMVGYLYPSALTVEFVVLDDTTGYSTMGGCSTVVAVHEHTNAIVVQVGRSQRPGWDGTFRACAEKQVPDVVSRSLTRPVGSRPILTAAPVTAAAEVGLAYGPAVRPTPLDEYPRPGVVRALTPVRIDPTWRSVPLLAELPRKN</sequence>
<feature type="transmembrane region" description="Helical" evidence="1">
    <location>
        <begin position="52"/>
        <end position="72"/>
    </location>
</feature>
<organism evidence="3 4">
    <name type="scientific">Gordonia insulae</name>
    <dbReference type="NCBI Taxonomy" id="2420509"/>
    <lineage>
        <taxon>Bacteria</taxon>
        <taxon>Bacillati</taxon>
        <taxon>Actinomycetota</taxon>
        <taxon>Actinomycetes</taxon>
        <taxon>Mycobacteriales</taxon>
        <taxon>Gordoniaceae</taxon>
        <taxon>Gordonia</taxon>
    </lineage>
</organism>
<dbReference type="Pfam" id="PF19701">
    <property type="entry name" value="DUF6199"/>
    <property type="match status" value="1"/>
</dbReference>
<accession>A0A3G8JL99</accession>
<keyword evidence="1" id="KW-0472">Membrane</keyword>
<protein>
    <recommendedName>
        <fullName evidence="2">DUF6199 domain-containing protein</fullName>
    </recommendedName>
</protein>
<evidence type="ECO:0000313" key="3">
    <source>
        <dbReference type="EMBL" id="AZG44980.1"/>
    </source>
</evidence>
<dbReference type="InterPro" id="IPR045679">
    <property type="entry name" value="DUF6199"/>
</dbReference>
<keyword evidence="1" id="KW-1133">Transmembrane helix</keyword>
<keyword evidence="4" id="KW-1185">Reference proteome</keyword>
<evidence type="ECO:0000256" key="1">
    <source>
        <dbReference type="SAM" id="Phobius"/>
    </source>
</evidence>
<keyword evidence="1" id="KW-0812">Transmembrane</keyword>
<dbReference type="Proteomes" id="UP000271469">
    <property type="component" value="Chromosome"/>
</dbReference>
<reference evidence="3 4" key="1">
    <citation type="submission" date="2018-11" db="EMBL/GenBank/DDBJ databases">
        <title>Gordonia insulae sp. nov., isolated from an island soil.</title>
        <authorList>
            <person name="Kim Y.S."/>
            <person name="Kim S.B."/>
        </authorList>
    </citation>
    <scope>NUCLEOTIDE SEQUENCE [LARGE SCALE GENOMIC DNA]</scope>
    <source>
        <strain evidence="3 4">MMS17-SY073</strain>
    </source>
</reference>
<dbReference type="RefSeq" id="WP_124707769.1">
    <property type="nucleotide sequence ID" value="NZ_CP033972.1"/>
</dbReference>
<gene>
    <name evidence="3" type="ORF">D7316_01572</name>
</gene>
<dbReference type="EMBL" id="CP033972">
    <property type="protein sequence ID" value="AZG44980.1"/>
    <property type="molecule type" value="Genomic_DNA"/>
</dbReference>
<evidence type="ECO:0000313" key="4">
    <source>
        <dbReference type="Proteomes" id="UP000271469"/>
    </source>
</evidence>
<feature type="domain" description="DUF6199" evidence="2">
    <location>
        <begin position="9"/>
        <end position="67"/>
    </location>
</feature>
<dbReference type="KEGG" id="gom:D7316_01572"/>
<dbReference type="AlphaFoldDB" id="A0A3G8JL99"/>